<feature type="region of interest" description="Disordered" evidence="1">
    <location>
        <begin position="33"/>
        <end position="69"/>
    </location>
</feature>
<protein>
    <submittedName>
        <fullName evidence="2">Uncharacterized protein</fullName>
    </submittedName>
</protein>
<dbReference type="Proteomes" id="UP000681722">
    <property type="component" value="Unassembled WGS sequence"/>
</dbReference>
<evidence type="ECO:0000313" key="2">
    <source>
        <dbReference type="EMBL" id="CAF1059003.1"/>
    </source>
</evidence>
<feature type="region of interest" description="Disordered" evidence="1">
    <location>
        <begin position="556"/>
        <end position="587"/>
    </location>
</feature>
<keyword evidence="4" id="KW-1185">Reference proteome</keyword>
<accession>A0A814KZN4</accession>
<dbReference type="EMBL" id="CAJNOQ010004434">
    <property type="protein sequence ID" value="CAF1059003.1"/>
    <property type="molecule type" value="Genomic_DNA"/>
</dbReference>
<reference evidence="2" key="1">
    <citation type="submission" date="2021-02" db="EMBL/GenBank/DDBJ databases">
        <authorList>
            <person name="Nowell W R."/>
        </authorList>
    </citation>
    <scope>NUCLEOTIDE SEQUENCE</scope>
</reference>
<gene>
    <name evidence="2" type="ORF">GPM918_LOCUS16679</name>
    <name evidence="3" type="ORF">SRO942_LOCUS16678</name>
</gene>
<dbReference type="EMBL" id="CAJOBC010004434">
    <property type="protein sequence ID" value="CAF3827584.1"/>
    <property type="molecule type" value="Genomic_DNA"/>
</dbReference>
<proteinExistence type="predicted"/>
<comment type="caution">
    <text evidence="2">The sequence shown here is derived from an EMBL/GenBank/DDBJ whole genome shotgun (WGS) entry which is preliminary data.</text>
</comment>
<dbReference type="AlphaFoldDB" id="A0A814KZN4"/>
<evidence type="ECO:0000313" key="3">
    <source>
        <dbReference type="EMBL" id="CAF3827584.1"/>
    </source>
</evidence>
<feature type="compositionally biased region" description="Basic and acidic residues" evidence="1">
    <location>
        <begin position="562"/>
        <end position="574"/>
    </location>
</feature>
<dbReference type="OrthoDB" id="248923at2759"/>
<feature type="region of interest" description="Disordered" evidence="1">
    <location>
        <begin position="473"/>
        <end position="543"/>
    </location>
</feature>
<name>A0A814KZN4_9BILA</name>
<sequence>MLRMTQDRQRGWQNLMINLQDPEPNNAVAPTPVLLPHKLEPSNNNNSPVSGRESAASKPSPIVEGKGGNYDFYHDQLDQHAQRMVEGERRMYEWRLGTLSKIHFAVGDHMAKQNPHVQIIQQPVIANHNRPSPVVNVGRTPIPIKNEYLENKRQAQLNKARGQGILGGGAAAALKPNQPNVNKFAEMNQNLEQIRRKNLIDRRDVKKSSAYDNVKSPQKPPIIKPGTPVDERYRSAYDRDAVTEAEKKKAQEALQKIEPVNNNLTEVIINLQNIGAKPKNVDKKAYLQQLNKKWNEQGGPQQRQQWTDHTADVSILNKYSPMNDSTAIRPQWGVQAGTVLKVLEQALVYDATLSTTTDSSSPFSLKNVAQRIDQQREQSTEKRKNDTYVINKPLKPDIPNIKFDAEPEKLVNTDLIVQDLDRTVTPNTKSSEEKIDLFQGLFTGQFDAKNKKLLRTVSNPELHKLVLVEEKPNRSLSDVDHEEQEQSSERKLSLPLDNKSANNQSEIKQSLSNTIIKSDHEPTFIISGSSDESEHEEEEEDMKTLRDTLASYLVENDDEEDNKNSLDKQTKHSSSEPVIVTKSKDVTHKRSANNSITADDIDDDDVWCNEEDEENLVFKVKFDLEKEEELRKILGNETLEIVREALKRVEADTQTIASLVPEDKRHLLNSDALLTLLSMNVGQISN</sequence>
<feature type="region of interest" description="Disordered" evidence="1">
    <location>
        <begin position="206"/>
        <end position="227"/>
    </location>
</feature>
<evidence type="ECO:0000313" key="4">
    <source>
        <dbReference type="Proteomes" id="UP000663829"/>
    </source>
</evidence>
<feature type="compositionally biased region" description="Acidic residues" evidence="1">
    <location>
        <begin position="531"/>
        <end position="541"/>
    </location>
</feature>
<organism evidence="2 4">
    <name type="scientific">Didymodactylos carnosus</name>
    <dbReference type="NCBI Taxonomy" id="1234261"/>
    <lineage>
        <taxon>Eukaryota</taxon>
        <taxon>Metazoa</taxon>
        <taxon>Spiralia</taxon>
        <taxon>Gnathifera</taxon>
        <taxon>Rotifera</taxon>
        <taxon>Eurotatoria</taxon>
        <taxon>Bdelloidea</taxon>
        <taxon>Philodinida</taxon>
        <taxon>Philodinidae</taxon>
        <taxon>Didymodactylos</taxon>
    </lineage>
</organism>
<evidence type="ECO:0000256" key="1">
    <source>
        <dbReference type="SAM" id="MobiDB-lite"/>
    </source>
</evidence>
<dbReference type="Proteomes" id="UP000663829">
    <property type="component" value="Unassembled WGS sequence"/>
</dbReference>
<feature type="compositionally biased region" description="Polar residues" evidence="1">
    <location>
        <begin position="499"/>
        <end position="516"/>
    </location>
</feature>